<comment type="caution">
    <text evidence="1">The sequence shown here is derived from an EMBL/GenBank/DDBJ whole genome shotgun (WGS) entry which is preliminary data.</text>
</comment>
<dbReference type="OrthoDB" id="4301387at2"/>
<dbReference type="Proteomes" id="UP000176087">
    <property type="component" value="Unassembled WGS sequence"/>
</dbReference>
<evidence type="ECO:0000313" key="1">
    <source>
        <dbReference type="EMBL" id="OEU90356.1"/>
    </source>
</evidence>
<evidence type="ECO:0000313" key="2">
    <source>
        <dbReference type="Proteomes" id="UP000176087"/>
    </source>
</evidence>
<gene>
    <name evidence="1" type="ORF">AN215_12750</name>
</gene>
<dbReference type="RefSeq" id="WP_070009216.1">
    <property type="nucleotide sequence ID" value="NZ_LJGS01000036.1"/>
</dbReference>
<dbReference type="EMBL" id="LJGT01000038">
    <property type="protein sequence ID" value="OEU90356.1"/>
    <property type="molecule type" value="Genomic_DNA"/>
</dbReference>
<dbReference type="STRING" id="933944.AN215_12750"/>
<protein>
    <submittedName>
        <fullName evidence="1">Uncharacterized protein</fullName>
    </submittedName>
</protein>
<reference evidence="1 2" key="1">
    <citation type="journal article" date="2016" name="Front. Microbiol.">
        <title>Comparative Genomics Analysis of Streptomyces Species Reveals Their Adaptation to the Marine Environment and Their Diversity at the Genomic Level.</title>
        <authorList>
            <person name="Tian X."/>
            <person name="Zhang Z."/>
            <person name="Yang T."/>
            <person name="Chen M."/>
            <person name="Li J."/>
            <person name="Chen F."/>
            <person name="Yang J."/>
            <person name="Li W."/>
            <person name="Zhang B."/>
            <person name="Zhang Z."/>
            <person name="Wu J."/>
            <person name="Zhang C."/>
            <person name="Long L."/>
            <person name="Xiao J."/>
        </authorList>
    </citation>
    <scope>NUCLEOTIDE SEQUENCE [LARGE SCALE GENOMIC DNA]</scope>
    <source>
        <strain evidence="1 2">SCSIO 10390</strain>
    </source>
</reference>
<sequence length="68" mass="7530">MYPNSASVSVTSATVLRGDVIQVGGQPLIVSDIVALPHKAKRLRFETGETLTLHVRSRLAAFRRKARW</sequence>
<organism evidence="1 2">
    <name type="scientific">Streptomyces abyssalis</name>
    <dbReference type="NCBI Taxonomy" id="933944"/>
    <lineage>
        <taxon>Bacteria</taxon>
        <taxon>Bacillati</taxon>
        <taxon>Actinomycetota</taxon>
        <taxon>Actinomycetes</taxon>
        <taxon>Kitasatosporales</taxon>
        <taxon>Streptomycetaceae</taxon>
        <taxon>Streptomyces</taxon>
    </lineage>
</organism>
<proteinExistence type="predicted"/>
<name>A0A1E7JQ30_9ACTN</name>
<dbReference type="AlphaFoldDB" id="A0A1E7JQ30"/>
<accession>A0A1E7JQ30</accession>
<keyword evidence="2" id="KW-1185">Reference proteome</keyword>